<evidence type="ECO:0000313" key="2">
    <source>
        <dbReference type="EMBL" id="EFP01126.1"/>
    </source>
</evidence>
<reference evidence="2" key="1">
    <citation type="submission" date="2007-07" db="EMBL/GenBank/DDBJ databases">
        <title>PCAP assembly of the Caenorhabditis remanei genome.</title>
        <authorList>
            <consortium name="The Caenorhabditis remanei Sequencing Consortium"/>
            <person name="Wilson R.K."/>
        </authorList>
    </citation>
    <scope>NUCLEOTIDE SEQUENCE [LARGE SCALE GENOMIC DNA]</scope>
    <source>
        <strain evidence="2">PB4641</strain>
    </source>
</reference>
<dbReference type="Proteomes" id="UP000008281">
    <property type="component" value="Unassembled WGS sequence"/>
</dbReference>
<dbReference type="InParanoid" id="E3NW74"/>
<dbReference type="AlphaFoldDB" id="E3NW74"/>
<name>E3NW74_CAERE</name>
<feature type="compositionally biased region" description="Basic residues" evidence="1">
    <location>
        <begin position="151"/>
        <end position="160"/>
    </location>
</feature>
<feature type="compositionally biased region" description="Basic and acidic residues" evidence="1">
    <location>
        <begin position="161"/>
        <end position="172"/>
    </location>
</feature>
<sequence length="289" mass="32075">MNTDGVDDDLPFGLVVNPFWGVRPGQTRRDAHGARARRARRAGRAGLGAGCRTLPGAVARRDRDRTARPRARRRRRDPRPRPPGPRGPPAAAGDRTGGQRQRLRPAVRAPARPRRRGRADPRRGIGAAIGRPRRGAPARPRAARTGAGALVRRRPVRRVRRGGEPPRERDQAAPRPVPLPPRAHRRGAHHRTPRLRRAMDPRRRRSQLRHRRRSGSGAPTRIHGTPRDRDEHPGDRRRDPAHAAGGTRRRRTRPPHGRRVQHGPAPERARGPGPRAARPPAGGAHGADR</sequence>
<dbReference type="HOGENOM" id="CLU_964951_0_0_1"/>
<feature type="compositionally biased region" description="Basic residues" evidence="1">
    <location>
        <begin position="182"/>
        <end position="214"/>
    </location>
</feature>
<dbReference type="EMBL" id="DS271370">
    <property type="protein sequence ID" value="EFP01126.1"/>
    <property type="molecule type" value="Genomic_DNA"/>
</dbReference>
<feature type="compositionally biased region" description="Low complexity" evidence="1">
    <location>
        <begin position="137"/>
        <end position="149"/>
    </location>
</feature>
<feature type="non-terminal residue" evidence="2">
    <location>
        <position position="289"/>
    </location>
</feature>
<accession>E3NW74</accession>
<gene>
    <name evidence="2" type="ORF">CRE_02792</name>
</gene>
<dbReference type="OMA" id="RLWGTHR"/>
<feature type="compositionally biased region" description="Low complexity" evidence="1">
    <location>
        <begin position="89"/>
        <end position="100"/>
    </location>
</feature>
<feature type="region of interest" description="Disordered" evidence="1">
    <location>
        <begin position="19"/>
        <end position="289"/>
    </location>
</feature>
<protein>
    <submittedName>
        <fullName evidence="2">Uncharacterized protein</fullName>
    </submittedName>
</protein>
<feature type="compositionally biased region" description="Low complexity" evidence="1">
    <location>
        <begin position="271"/>
        <end position="282"/>
    </location>
</feature>
<organism evidence="3">
    <name type="scientific">Caenorhabditis remanei</name>
    <name type="common">Caenorhabditis vulgaris</name>
    <dbReference type="NCBI Taxonomy" id="31234"/>
    <lineage>
        <taxon>Eukaryota</taxon>
        <taxon>Metazoa</taxon>
        <taxon>Ecdysozoa</taxon>
        <taxon>Nematoda</taxon>
        <taxon>Chromadorea</taxon>
        <taxon>Rhabditida</taxon>
        <taxon>Rhabditina</taxon>
        <taxon>Rhabditomorpha</taxon>
        <taxon>Rhabditoidea</taxon>
        <taxon>Rhabditidae</taxon>
        <taxon>Peloderinae</taxon>
        <taxon>Caenorhabditis</taxon>
    </lineage>
</organism>
<feature type="compositionally biased region" description="Basic and acidic residues" evidence="1">
    <location>
        <begin position="225"/>
        <end position="241"/>
    </location>
</feature>
<evidence type="ECO:0000256" key="1">
    <source>
        <dbReference type="SAM" id="MobiDB-lite"/>
    </source>
</evidence>
<feature type="compositionally biased region" description="Basic residues" evidence="1">
    <location>
        <begin position="247"/>
        <end position="261"/>
    </location>
</feature>
<feature type="compositionally biased region" description="Basic residues" evidence="1">
    <location>
        <begin position="101"/>
        <end position="117"/>
    </location>
</feature>
<feature type="compositionally biased region" description="Basic residues" evidence="1">
    <location>
        <begin position="68"/>
        <end position="78"/>
    </location>
</feature>
<feature type="compositionally biased region" description="Basic residues" evidence="1">
    <location>
        <begin position="34"/>
        <end position="43"/>
    </location>
</feature>
<keyword evidence="3" id="KW-1185">Reference proteome</keyword>
<proteinExistence type="predicted"/>
<evidence type="ECO:0000313" key="3">
    <source>
        <dbReference type="Proteomes" id="UP000008281"/>
    </source>
</evidence>